<keyword evidence="5 11" id="KW-0812">Transmembrane</keyword>
<evidence type="ECO:0000256" key="11">
    <source>
        <dbReference type="HAMAP-Rule" id="MF_01393"/>
    </source>
</evidence>
<comment type="subcellular location">
    <subcellularLocation>
        <location evidence="11">Cell membrane</location>
        <topology evidence="11">Multi-pass membrane protein</topology>
    </subcellularLocation>
    <subcellularLocation>
        <location evidence="1">Membrane</location>
        <topology evidence="1">Multi-pass membrane protein</topology>
    </subcellularLocation>
</comment>
<evidence type="ECO:0000256" key="9">
    <source>
        <dbReference type="ARBA" id="ARBA00023136"/>
    </source>
</evidence>
<keyword evidence="3 11" id="KW-0813">Transport</keyword>
<dbReference type="Pfam" id="PF00119">
    <property type="entry name" value="ATP-synt_A"/>
    <property type="match status" value="1"/>
</dbReference>
<dbReference type="GO" id="GO:0045259">
    <property type="term" value="C:proton-transporting ATP synthase complex"/>
    <property type="evidence" value="ECO:0007669"/>
    <property type="project" value="UniProtKB-KW"/>
</dbReference>
<dbReference type="EMBL" id="CM001487">
    <property type="protein sequence ID" value="EIM56453.1"/>
    <property type="molecule type" value="Genomic_DNA"/>
</dbReference>
<sequence>MAEKLLEELQIETVFTIPVLGGIPVFESVVVSWIIIGVLALLCIWLTHGLKVKNPGKRQIVAEFLVTWLENFIGGMLGEDAKEYTQYMASVLFYIGFANIIGIFGFKPPAKDMNITIAVALMSIVLIEFAGIKARRFGGWIKSFTQPIAIVTPINILEIAIRPLSLCMRLFGNVLGAFVIMELIEILIPVGVPMVFSLYFDIFDGFIQAYVFVFLTSLFIQEAVEVHKEEGGKQKRKKLKNVKAPDTRELNFKAEGYQK</sequence>
<gene>
    <name evidence="11" type="primary">atpB</name>
    <name evidence="12" type="ORF">EubceDRAFT1_0614</name>
</gene>
<dbReference type="Proteomes" id="UP000005753">
    <property type="component" value="Chromosome"/>
</dbReference>
<evidence type="ECO:0000256" key="2">
    <source>
        <dbReference type="ARBA" id="ARBA00006810"/>
    </source>
</evidence>
<keyword evidence="7 11" id="KW-1133">Transmembrane helix</keyword>
<evidence type="ECO:0000313" key="13">
    <source>
        <dbReference type="Proteomes" id="UP000005753"/>
    </source>
</evidence>
<dbReference type="PANTHER" id="PTHR42823">
    <property type="entry name" value="ATP SYNTHASE SUBUNIT A, CHLOROPLASTIC"/>
    <property type="match status" value="1"/>
</dbReference>
<evidence type="ECO:0000313" key="12">
    <source>
        <dbReference type="EMBL" id="EIM56453.1"/>
    </source>
</evidence>
<dbReference type="OrthoDB" id="9789241at2"/>
<keyword evidence="13" id="KW-1185">Reference proteome</keyword>
<dbReference type="STRING" id="633697.EubceDRAFT1_0614"/>
<reference evidence="12 13" key="2">
    <citation type="submission" date="2012-02" db="EMBL/GenBank/DDBJ databases">
        <title>Improved High-Quality Draft sequence of Eubacterium cellulosolvens 6.</title>
        <authorList>
            <consortium name="US DOE Joint Genome Institute"/>
            <person name="Lucas S."/>
            <person name="Han J."/>
            <person name="Lapidus A."/>
            <person name="Cheng J.-F."/>
            <person name="Goodwin L."/>
            <person name="Pitluck S."/>
            <person name="Peters L."/>
            <person name="Mikhailova N."/>
            <person name="Gu W."/>
            <person name="Detter J.C."/>
            <person name="Han C."/>
            <person name="Tapia R."/>
            <person name="Land M."/>
            <person name="Hauser L."/>
            <person name="Kyrpides N."/>
            <person name="Ivanova N."/>
            <person name="Pagani I."/>
            <person name="Johnson E."/>
            <person name="Mukhopadhyay B."/>
            <person name="Anderson I."/>
            <person name="Woyke T."/>
        </authorList>
    </citation>
    <scope>NUCLEOTIDE SEQUENCE [LARGE SCALE GENOMIC DNA]</scope>
    <source>
        <strain evidence="12 13">6</strain>
    </source>
</reference>
<feature type="transmembrane region" description="Helical" evidence="11">
    <location>
        <begin position="60"/>
        <end position="78"/>
    </location>
</feature>
<dbReference type="GO" id="GO:0042777">
    <property type="term" value="P:proton motive force-driven plasma membrane ATP synthesis"/>
    <property type="evidence" value="ECO:0007669"/>
    <property type="project" value="TreeGrafter"/>
</dbReference>
<keyword evidence="4 11" id="KW-0138">CF(0)</keyword>
<dbReference type="AlphaFoldDB" id="I5ARN0"/>
<dbReference type="PRINTS" id="PR00123">
    <property type="entry name" value="ATPASEA"/>
</dbReference>
<protein>
    <recommendedName>
        <fullName evidence="11">ATP synthase subunit a</fullName>
    </recommendedName>
    <alternativeName>
        <fullName evidence="11">ATP synthase F0 sector subunit a</fullName>
    </alternativeName>
    <alternativeName>
        <fullName evidence="11">F-ATPase subunit 6</fullName>
    </alternativeName>
</protein>
<evidence type="ECO:0000256" key="7">
    <source>
        <dbReference type="ARBA" id="ARBA00022989"/>
    </source>
</evidence>
<dbReference type="PANTHER" id="PTHR42823:SF3">
    <property type="entry name" value="ATP SYNTHASE SUBUNIT A, CHLOROPLASTIC"/>
    <property type="match status" value="1"/>
</dbReference>
<evidence type="ECO:0000256" key="4">
    <source>
        <dbReference type="ARBA" id="ARBA00022547"/>
    </source>
</evidence>
<dbReference type="HOGENOM" id="CLU_041018_2_0_9"/>
<evidence type="ECO:0000256" key="1">
    <source>
        <dbReference type="ARBA" id="ARBA00004141"/>
    </source>
</evidence>
<feature type="transmembrane region" description="Helical" evidence="11">
    <location>
        <begin position="206"/>
        <end position="226"/>
    </location>
</feature>
<keyword evidence="10 11" id="KW-0066">ATP synthesis</keyword>
<keyword evidence="8 11" id="KW-0406">Ion transport</keyword>
<evidence type="ECO:0000256" key="5">
    <source>
        <dbReference type="ARBA" id="ARBA00022692"/>
    </source>
</evidence>
<dbReference type="InterPro" id="IPR035908">
    <property type="entry name" value="F0_ATP_A_sf"/>
</dbReference>
<feature type="transmembrane region" description="Helical" evidence="11">
    <location>
        <begin position="144"/>
        <end position="161"/>
    </location>
</feature>
<proteinExistence type="inferred from homology"/>
<dbReference type="SUPFAM" id="SSF81336">
    <property type="entry name" value="F1F0 ATP synthase subunit A"/>
    <property type="match status" value="1"/>
</dbReference>
<dbReference type="InterPro" id="IPR045082">
    <property type="entry name" value="ATP_syn_F0_a_bact/chloroplast"/>
</dbReference>
<feature type="transmembrane region" description="Helical" evidence="11">
    <location>
        <begin position="84"/>
        <end position="106"/>
    </location>
</feature>
<dbReference type="GO" id="GO:0005886">
    <property type="term" value="C:plasma membrane"/>
    <property type="evidence" value="ECO:0007669"/>
    <property type="project" value="UniProtKB-SubCell"/>
</dbReference>
<comment type="function">
    <text evidence="11">Key component of the proton channel; it plays a direct role in the translocation of protons across the membrane.</text>
</comment>
<feature type="transmembrane region" description="Helical" evidence="11">
    <location>
        <begin position="113"/>
        <end position="132"/>
    </location>
</feature>
<organism evidence="12 13">
    <name type="scientific">Eubacterium cellulosolvens (strain ATCC 43171 / JCM 9499 / 6)</name>
    <name type="common">Cillobacterium cellulosolvens</name>
    <dbReference type="NCBI Taxonomy" id="633697"/>
    <lineage>
        <taxon>Bacteria</taxon>
        <taxon>Bacillati</taxon>
        <taxon>Bacillota</taxon>
        <taxon>Clostridia</taxon>
        <taxon>Eubacteriales</taxon>
        <taxon>Eubacteriaceae</taxon>
        <taxon>Eubacterium</taxon>
    </lineage>
</organism>
<dbReference type="CDD" id="cd00310">
    <property type="entry name" value="ATP-synt_Fo_a_6"/>
    <property type="match status" value="1"/>
</dbReference>
<dbReference type="HAMAP" id="MF_01393">
    <property type="entry name" value="ATP_synth_a_bact"/>
    <property type="match status" value="1"/>
</dbReference>
<reference evidence="12 13" key="1">
    <citation type="submission" date="2010-08" db="EMBL/GenBank/DDBJ databases">
        <authorList>
            <consortium name="US DOE Joint Genome Institute (JGI-PGF)"/>
            <person name="Lucas S."/>
            <person name="Copeland A."/>
            <person name="Lapidus A."/>
            <person name="Cheng J.-F."/>
            <person name="Bruce D."/>
            <person name="Goodwin L."/>
            <person name="Pitluck S."/>
            <person name="Land M.L."/>
            <person name="Hauser L."/>
            <person name="Chang Y.-J."/>
            <person name="Anderson I.J."/>
            <person name="Johnson E."/>
            <person name="Mulhopadhyay B."/>
            <person name="Kyrpides N."/>
            <person name="Woyke T.J."/>
        </authorList>
    </citation>
    <scope>NUCLEOTIDE SEQUENCE [LARGE SCALE GENOMIC DNA]</scope>
    <source>
        <strain evidence="12 13">6</strain>
    </source>
</reference>
<evidence type="ECO:0000256" key="8">
    <source>
        <dbReference type="ARBA" id="ARBA00023065"/>
    </source>
</evidence>
<accession>I5ARN0</accession>
<evidence type="ECO:0000256" key="10">
    <source>
        <dbReference type="ARBA" id="ARBA00023310"/>
    </source>
</evidence>
<dbReference type="GO" id="GO:0046933">
    <property type="term" value="F:proton-transporting ATP synthase activity, rotational mechanism"/>
    <property type="evidence" value="ECO:0007669"/>
    <property type="project" value="UniProtKB-UniRule"/>
</dbReference>
<dbReference type="NCBIfam" id="NF004486">
    <property type="entry name" value="PRK05815.3-4"/>
    <property type="match status" value="1"/>
</dbReference>
<name>I5ARN0_EUBC6</name>
<dbReference type="InterPro" id="IPR000568">
    <property type="entry name" value="ATP_synth_F0_asu"/>
</dbReference>
<comment type="similarity">
    <text evidence="2 11">Belongs to the ATPase A chain family.</text>
</comment>
<dbReference type="Gene3D" id="1.20.120.220">
    <property type="entry name" value="ATP synthase, F0 complex, subunit A"/>
    <property type="match status" value="1"/>
</dbReference>
<dbReference type="eggNOG" id="COG0356">
    <property type="taxonomic scope" value="Bacteria"/>
</dbReference>
<feature type="transmembrane region" description="Helical" evidence="11">
    <location>
        <begin position="173"/>
        <end position="200"/>
    </location>
</feature>
<keyword evidence="9 11" id="KW-0472">Membrane</keyword>
<feature type="transmembrane region" description="Helical" evidence="11">
    <location>
        <begin position="30"/>
        <end position="48"/>
    </location>
</feature>
<keyword evidence="11" id="KW-1003">Cell membrane</keyword>
<keyword evidence="6 11" id="KW-0375">Hydrogen ion transport</keyword>
<evidence type="ECO:0000256" key="3">
    <source>
        <dbReference type="ARBA" id="ARBA00022448"/>
    </source>
</evidence>
<evidence type="ECO:0000256" key="6">
    <source>
        <dbReference type="ARBA" id="ARBA00022781"/>
    </source>
</evidence>